<name>A0ABQ2DRW3_9MICC</name>
<sequence length="260" mass="28201">MFLHDLLFSCLRRWYVLVLGLVITGMASFYVFNSIEPSYEAKASVVLIPPKVAVTVGDNPYLYLGGLDQALGVLQVKITSPEVMEPIESKYDGAEVAIAKDATTSGPIAAITVTANRADDTVALLNETLASIPLTLRTLQSELKVPANSEITTLELSKDAVPEPNNKRQIQFTAFVALGGTSISLLGTGLLDRMLIALKKRLKARKMKKELDKHLASTEQPALEDATAIPVLATPIKPEEFQEDSQTAPGLVRERARARS</sequence>
<keyword evidence="4" id="KW-1185">Reference proteome</keyword>
<feature type="transmembrane region" description="Helical" evidence="2">
    <location>
        <begin position="12"/>
        <end position="32"/>
    </location>
</feature>
<keyword evidence="2" id="KW-0472">Membrane</keyword>
<gene>
    <name evidence="3" type="ORF">GCM10007173_32020</name>
</gene>
<dbReference type="Proteomes" id="UP000606115">
    <property type="component" value="Unassembled WGS sequence"/>
</dbReference>
<protein>
    <recommendedName>
        <fullName evidence="5">Polysaccharide chain length determinant N-terminal domain-containing protein</fullName>
    </recommendedName>
</protein>
<dbReference type="EMBL" id="BMKX01000010">
    <property type="protein sequence ID" value="GGJ70774.1"/>
    <property type="molecule type" value="Genomic_DNA"/>
</dbReference>
<evidence type="ECO:0000256" key="2">
    <source>
        <dbReference type="SAM" id="Phobius"/>
    </source>
</evidence>
<accession>A0ABQ2DRW3</accession>
<evidence type="ECO:0000256" key="1">
    <source>
        <dbReference type="SAM" id="MobiDB-lite"/>
    </source>
</evidence>
<feature type="region of interest" description="Disordered" evidence="1">
    <location>
        <begin position="234"/>
        <end position="260"/>
    </location>
</feature>
<keyword evidence="2" id="KW-1133">Transmembrane helix</keyword>
<reference evidence="4" key="1">
    <citation type="journal article" date="2019" name="Int. J. Syst. Evol. Microbiol.">
        <title>The Global Catalogue of Microorganisms (GCM) 10K type strain sequencing project: providing services to taxonomists for standard genome sequencing and annotation.</title>
        <authorList>
            <consortium name="The Broad Institute Genomics Platform"/>
            <consortium name="The Broad Institute Genome Sequencing Center for Infectious Disease"/>
            <person name="Wu L."/>
            <person name="Ma J."/>
        </authorList>
    </citation>
    <scope>NUCLEOTIDE SEQUENCE [LARGE SCALE GENOMIC DNA]</scope>
    <source>
        <strain evidence="4">CGMCC 1.3685</strain>
    </source>
</reference>
<evidence type="ECO:0008006" key="5">
    <source>
        <dbReference type="Google" id="ProtNLM"/>
    </source>
</evidence>
<evidence type="ECO:0000313" key="4">
    <source>
        <dbReference type="Proteomes" id="UP000606115"/>
    </source>
</evidence>
<dbReference type="GeneID" id="303305535"/>
<organism evidence="3 4">
    <name type="scientific">Glutamicibacter ardleyensis</name>
    <dbReference type="NCBI Taxonomy" id="225894"/>
    <lineage>
        <taxon>Bacteria</taxon>
        <taxon>Bacillati</taxon>
        <taxon>Actinomycetota</taxon>
        <taxon>Actinomycetes</taxon>
        <taxon>Micrococcales</taxon>
        <taxon>Micrococcaceae</taxon>
        <taxon>Glutamicibacter</taxon>
    </lineage>
</organism>
<proteinExistence type="predicted"/>
<evidence type="ECO:0000313" key="3">
    <source>
        <dbReference type="EMBL" id="GGJ70774.1"/>
    </source>
</evidence>
<dbReference type="RefSeq" id="WP_194446470.1">
    <property type="nucleotide sequence ID" value="NZ_BMKX01000010.1"/>
</dbReference>
<feature type="transmembrane region" description="Helical" evidence="2">
    <location>
        <begin position="172"/>
        <end position="198"/>
    </location>
</feature>
<keyword evidence="2" id="KW-0812">Transmembrane</keyword>
<comment type="caution">
    <text evidence="3">The sequence shown here is derived from an EMBL/GenBank/DDBJ whole genome shotgun (WGS) entry which is preliminary data.</text>
</comment>